<feature type="domain" description="EF-hand" evidence="3">
    <location>
        <begin position="786"/>
        <end position="821"/>
    </location>
</feature>
<feature type="compositionally biased region" description="Basic and acidic residues" evidence="2">
    <location>
        <begin position="244"/>
        <end position="268"/>
    </location>
</feature>
<name>A0A2I0HYM1_PUNGR</name>
<evidence type="ECO:0000256" key="2">
    <source>
        <dbReference type="SAM" id="MobiDB-lite"/>
    </source>
</evidence>
<dbReference type="PANTHER" id="PTHR14304">
    <property type="entry name" value="CELL DIVISION CYCLE AND APOPTOSIS REGULATOR PROTEIN"/>
    <property type="match status" value="1"/>
</dbReference>
<feature type="compositionally biased region" description="Acidic residues" evidence="2">
    <location>
        <begin position="680"/>
        <end position="720"/>
    </location>
</feature>
<reference evidence="4 5" key="1">
    <citation type="submission" date="2017-11" db="EMBL/GenBank/DDBJ databases">
        <title>De-novo sequencing of pomegranate (Punica granatum L.) genome.</title>
        <authorList>
            <person name="Akparov Z."/>
            <person name="Amiraslanov A."/>
            <person name="Hajiyeva S."/>
            <person name="Abbasov M."/>
            <person name="Kaur K."/>
            <person name="Hamwieh A."/>
            <person name="Solovyev V."/>
            <person name="Salamov A."/>
            <person name="Braich B."/>
            <person name="Kosarev P."/>
            <person name="Mahmoud A."/>
            <person name="Hajiyev E."/>
            <person name="Babayeva S."/>
            <person name="Izzatullayeva V."/>
            <person name="Mammadov A."/>
            <person name="Mammadov A."/>
            <person name="Sharifova S."/>
            <person name="Ojaghi J."/>
            <person name="Eynullazada K."/>
            <person name="Bayramov B."/>
            <person name="Abdulazimova A."/>
            <person name="Shahmuradov I."/>
        </authorList>
    </citation>
    <scope>NUCLEOTIDE SEQUENCE [LARGE SCALE GENOMIC DNA]</scope>
    <source>
        <strain evidence="5">cv. AG2017</strain>
        <tissue evidence="4">Leaf</tissue>
    </source>
</reference>
<evidence type="ECO:0000256" key="1">
    <source>
        <dbReference type="ARBA" id="ARBA00023054"/>
    </source>
</evidence>
<feature type="compositionally biased region" description="Basic and acidic residues" evidence="2">
    <location>
        <begin position="311"/>
        <end position="330"/>
    </location>
</feature>
<evidence type="ECO:0000313" key="5">
    <source>
        <dbReference type="Proteomes" id="UP000233551"/>
    </source>
</evidence>
<evidence type="ECO:0000313" key="4">
    <source>
        <dbReference type="EMBL" id="PKI36802.1"/>
    </source>
</evidence>
<feature type="compositionally biased region" description="Polar residues" evidence="2">
    <location>
        <begin position="440"/>
        <end position="455"/>
    </location>
</feature>
<gene>
    <name evidence="4" type="ORF">CRG98_042751</name>
</gene>
<feature type="compositionally biased region" description="Basic and acidic residues" evidence="2">
    <location>
        <begin position="614"/>
        <end position="624"/>
    </location>
</feature>
<dbReference type="InterPro" id="IPR011992">
    <property type="entry name" value="EF-hand-dom_pair"/>
</dbReference>
<proteinExistence type="predicted"/>
<accession>A0A2I0HYM1</accession>
<feature type="region of interest" description="Disordered" evidence="2">
    <location>
        <begin position="609"/>
        <end position="781"/>
    </location>
</feature>
<sequence length="856" mass="95578">MCILGSTSFEHEFLEDEGATEQKDSSSKNCVREPEKQNTVWNAKVILMSGLSRSALEDLSSDKSFGDWVPHICNIIRFAVLKKDHCLMAIGGPWNSTDGSDPSVDASSLVKTAMRYAKDVTQLDLQNCRNWNSFLEIHYERIGKDGLFSHKEVTVIFVPDLSDCLPSVESWRQQCNKIELDDLLLFSCAILQRLGDKAEVAKEKDLTSPKVEKTVAKSEKKKESASLEQAGSAKEGSSNGTEYVGDKKKGEKGETSEHAKDNKEKENNSNEEIAVPEQAVTKPIKKKIIRKVVKSKAGNKTSEMENSASKQSEKPNNKNDREKESLDASDCKTFVRKKVVKKASAAENFQKKDEQFEEKSQMEGESTEGEAKEKVDSGVKQESGVKTTVKRKVIKKVPKKKAADGEAIVEGGGKKAGGGDSEKVTEVNKMQKKVVPKGKPQTSASEKQDSATISSAKAETQDDKEDKKAEKGAADEKHASTKADMKGEKGKSATKEASDGKKLKDGEKSKDEKEKKSAKSDEAKEKKKNEEPPRPGFILRTEGSKDSKLRSTSLSLDSLLDYSDKDMEESTFEISLFAESLYEMFQYQMGCRLLDFLQKLRVKFVMKRNQRKRRLEETHERGSDAKPSTKLPKTSEDPVKSNKSASPEKSNSAQPNDEQMKDKEEDAPPVERAEDANMDDKEDDAYEEDPEEDPEEDLEECEELDDGAPEDDPSNEETEQKEDTGVSAEPENKVGGSKDDKEEADEPEKEKSKVTSAAETKQSSDVDMAAKKEEKTKQDHVTKEAAMDKELLQAFRFFDRNRVGYIRVEDLRLILHTLGKFLSHRDVKELVQSALLESSTGRDDRIIYDKLVRMSV</sequence>
<feature type="compositionally biased region" description="Basic residues" evidence="2">
    <location>
        <begin position="283"/>
        <end position="294"/>
    </location>
</feature>
<dbReference type="SUPFAM" id="SSF47473">
    <property type="entry name" value="EF-hand"/>
    <property type="match status" value="1"/>
</dbReference>
<dbReference type="AlphaFoldDB" id="A0A2I0HYM1"/>
<dbReference type="Proteomes" id="UP000233551">
    <property type="component" value="Unassembled WGS sequence"/>
</dbReference>
<feature type="compositionally biased region" description="Basic and acidic residues" evidence="2">
    <location>
        <begin position="762"/>
        <end position="781"/>
    </location>
</feature>
<dbReference type="InterPro" id="IPR045353">
    <property type="entry name" value="LAIKA"/>
</dbReference>
<protein>
    <recommendedName>
        <fullName evidence="3">EF-hand domain-containing protein</fullName>
    </recommendedName>
</protein>
<dbReference type="Pfam" id="PF19256">
    <property type="entry name" value="LAIKA"/>
    <property type="match status" value="1"/>
</dbReference>
<keyword evidence="1" id="KW-0175">Coiled coil</keyword>
<dbReference type="STRING" id="22663.A0A2I0HYM1"/>
<dbReference type="FunFam" id="1.10.238.10:FF:000157">
    <property type="entry name" value="ATP/GTP-binding protein family"/>
    <property type="match status" value="1"/>
</dbReference>
<feature type="compositionally biased region" description="Basic residues" evidence="2">
    <location>
        <begin position="388"/>
        <end position="400"/>
    </location>
</feature>
<dbReference type="GO" id="GO:0006355">
    <property type="term" value="P:regulation of DNA-templated transcription"/>
    <property type="evidence" value="ECO:0007669"/>
    <property type="project" value="InterPro"/>
</dbReference>
<dbReference type="GO" id="GO:0005634">
    <property type="term" value="C:nucleus"/>
    <property type="evidence" value="ECO:0007669"/>
    <property type="project" value="TreeGrafter"/>
</dbReference>
<comment type="caution">
    <text evidence="4">The sequence shown here is derived from an EMBL/GenBank/DDBJ whole genome shotgun (WGS) entry which is preliminary data.</text>
</comment>
<dbReference type="Gene3D" id="1.10.238.10">
    <property type="entry name" value="EF-hand"/>
    <property type="match status" value="1"/>
</dbReference>
<organism evidence="4 5">
    <name type="scientific">Punica granatum</name>
    <name type="common">Pomegranate</name>
    <dbReference type="NCBI Taxonomy" id="22663"/>
    <lineage>
        <taxon>Eukaryota</taxon>
        <taxon>Viridiplantae</taxon>
        <taxon>Streptophyta</taxon>
        <taxon>Embryophyta</taxon>
        <taxon>Tracheophyta</taxon>
        <taxon>Spermatophyta</taxon>
        <taxon>Magnoliopsida</taxon>
        <taxon>eudicotyledons</taxon>
        <taxon>Gunneridae</taxon>
        <taxon>Pentapetalae</taxon>
        <taxon>rosids</taxon>
        <taxon>malvids</taxon>
        <taxon>Myrtales</taxon>
        <taxon>Lythraceae</taxon>
        <taxon>Punica</taxon>
    </lineage>
</organism>
<dbReference type="InterPro" id="IPR002048">
    <property type="entry name" value="EF_hand_dom"/>
</dbReference>
<keyword evidence="5" id="KW-1185">Reference proteome</keyword>
<feature type="compositionally biased region" description="Gly residues" evidence="2">
    <location>
        <begin position="410"/>
        <end position="419"/>
    </location>
</feature>
<evidence type="ECO:0000259" key="3">
    <source>
        <dbReference type="PROSITE" id="PS50222"/>
    </source>
</evidence>
<dbReference type="InterPro" id="IPR025224">
    <property type="entry name" value="CCAR1/CCAR2"/>
</dbReference>
<dbReference type="EMBL" id="PGOL01004672">
    <property type="protein sequence ID" value="PKI36802.1"/>
    <property type="molecule type" value="Genomic_DNA"/>
</dbReference>
<feature type="compositionally biased region" description="Basic and acidic residues" evidence="2">
    <location>
        <begin position="349"/>
        <end position="362"/>
    </location>
</feature>
<dbReference type="GO" id="GO:0005509">
    <property type="term" value="F:calcium ion binding"/>
    <property type="evidence" value="ECO:0007669"/>
    <property type="project" value="InterPro"/>
</dbReference>
<feature type="compositionally biased region" description="Low complexity" evidence="2">
    <location>
        <begin position="550"/>
        <end position="561"/>
    </location>
</feature>
<dbReference type="PANTHER" id="PTHR14304:SF11">
    <property type="entry name" value="SAP DOMAIN-CONTAINING PROTEIN"/>
    <property type="match status" value="1"/>
</dbReference>
<dbReference type="SMART" id="SM01122">
    <property type="entry name" value="DBC1"/>
    <property type="match status" value="1"/>
</dbReference>
<feature type="compositionally biased region" description="Polar residues" evidence="2">
    <location>
        <begin position="641"/>
        <end position="657"/>
    </location>
</feature>
<feature type="compositionally biased region" description="Basic and acidic residues" evidence="2">
    <location>
        <begin position="203"/>
        <end position="225"/>
    </location>
</feature>
<feature type="compositionally biased region" description="Basic and acidic residues" evidence="2">
    <location>
        <begin position="459"/>
        <end position="533"/>
    </location>
</feature>
<feature type="compositionally biased region" description="Basic and acidic residues" evidence="2">
    <location>
        <begin position="369"/>
        <end position="379"/>
    </location>
</feature>
<dbReference type="PROSITE" id="PS50222">
    <property type="entry name" value="EF_HAND_2"/>
    <property type="match status" value="1"/>
</dbReference>
<dbReference type="InterPro" id="IPR025954">
    <property type="entry name" value="DBC1/CARP1_inactive_NUDIX"/>
</dbReference>
<feature type="compositionally biased region" description="Polar residues" evidence="2">
    <location>
        <begin position="298"/>
        <end position="310"/>
    </location>
</feature>
<feature type="compositionally biased region" description="Basic and acidic residues" evidence="2">
    <location>
        <begin position="658"/>
        <end position="679"/>
    </location>
</feature>
<feature type="compositionally biased region" description="Basic and acidic residues" evidence="2">
    <location>
        <begin position="730"/>
        <end position="741"/>
    </location>
</feature>
<feature type="region of interest" description="Disordered" evidence="2">
    <location>
        <begin position="203"/>
        <end position="561"/>
    </location>
</feature>
<dbReference type="Pfam" id="PF14443">
    <property type="entry name" value="DBC1"/>
    <property type="match status" value="1"/>
</dbReference>